<evidence type="ECO:0000256" key="6">
    <source>
        <dbReference type="ARBA" id="ARBA00023136"/>
    </source>
</evidence>
<comment type="subcellular location">
    <subcellularLocation>
        <location evidence="1">Cell membrane</location>
        <topology evidence="1">Multi-pass membrane protein</topology>
    </subcellularLocation>
</comment>
<evidence type="ECO:0000256" key="4">
    <source>
        <dbReference type="ARBA" id="ARBA00022692"/>
    </source>
</evidence>
<feature type="transmembrane region" description="Helical" evidence="7">
    <location>
        <begin position="302"/>
        <end position="323"/>
    </location>
</feature>
<dbReference type="PANTHER" id="PTHR23517">
    <property type="entry name" value="RESISTANCE PROTEIN MDTM, PUTATIVE-RELATED-RELATED"/>
    <property type="match status" value="1"/>
</dbReference>
<dbReference type="PROSITE" id="PS50850">
    <property type="entry name" value="MFS"/>
    <property type="match status" value="1"/>
</dbReference>
<feature type="transmembrane region" description="Helical" evidence="7">
    <location>
        <begin position="167"/>
        <end position="188"/>
    </location>
</feature>
<feature type="transmembrane region" description="Helical" evidence="7">
    <location>
        <begin position="140"/>
        <end position="161"/>
    </location>
</feature>
<feature type="transmembrane region" description="Helical" evidence="7">
    <location>
        <begin position="278"/>
        <end position="296"/>
    </location>
</feature>
<dbReference type="GO" id="GO:0005886">
    <property type="term" value="C:plasma membrane"/>
    <property type="evidence" value="ECO:0007669"/>
    <property type="project" value="UniProtKB-SubCell"/>
</dbReference>
<organism evidence="9">
    <name type="scientific">Thermorudis peleae</name>
    <dbReference type="NCBI Taxonomy" id="1382356"/>
    <lineage>
        <taxon>Bacteria</taxon>
        <taxon>Pseudomonadati</taxon>
        <taxon>Thermomicrobiota</taxon>
        <taxon>Thermomicrobia</taxon>
        <taxon>Thermomicrobia incertae sedis</taxon>
        <taxon>Thermorudis</taxon>
    </lineage>
</organism>
<protein>
    <submittedName>
        <fullName evidence="9">MFS transporter</fullName>
    </submittedName>
</protein>
<dbReference type="InterPro" id="IPR050171">
    <property type="entry name" value="MFS_Transporters"/>
</dbReference>
<evidence type="ECO:0000256" key="1">
    <source>
        <dbReference type="ARBA" id="ARBA00004651"/>
    </source>
</evidence>
<feature type="domain" description="Major facilitator superfamily (MFS) profile" evidence="8">
    <location>
        <begin position="14"/>
        <end position="387"/>
    </location>
</feature>
<evidence type="ECO:0000256" key="5">
    <source>
        <dbReference type="ARBA" id="ARBA00022989"/>
    </source>
</evidence>
<feature type="transmembrane region" description="Helical" evidence="7">
    <location>
        <begin position="245"/>
        <end position="266"/>
    </location>
</feature>
<dbReference type="AlphaFoldDB" id="A0A831X6S2"/>
<feature type="transmembrane region" description="Helical" evidence="7">
    <location>
        <begin position="80"/>
        <end position="99"/>
    </location>
</feature>
<evidence type="ECO:0000256" key="3">
    <source>
        <dbReference type="ARBA" id="ARBA00022475"/>
    </source>
</evidence>
<feature type="transmembrane region" description="Helical" evidence="7">
    <location>
        <begin position="209"/>
        <end position="233"/>
    </location>
</feature>
<keyword evidence="2" id="KW-0813">Transport</keyword>
<dbReference type="InterPro" id="IPR036259">
    <property type="entry name" value="MFS_trans_sf"/>
</dbReference>
<dbReference type="SUPFAM" id="SSF103473">
    <property type="entry name" value="MFS general substrate transporter"/>
    <property type="match status" value="1"/>
</dbReference>
<feature type="transmembrane region" description="Helical" evidence="7">
    <location>
        <begin position="364"/>
        <end position="383"/>
    </location>
</feature>
<dbReference type="Pfam" id="PF07690">
    <property type="entry name" value="MFS_1"/>
    <property type="match status" value="1"/>
</dbReference>
<feature type="transmembrane region" description="Helical" evidence="7">
    <location>
        <begin position="105"/>
        <end position="128"/>
    </location>
</feature>
<name>A0A831X6S2_9BACT</name>
<evidence type="ECO:0000313" key="9">
    <source>
        <dbReference type="EMBL" id="HEG90372.1"/>
    </source>
</evidence>
<comment type="caution">
    <text evidence="9">The sequence shown here is derived from an EMBL/GenBank/DDBJ whole genome shotgun (WGS) entry which is preliminary data.</text>
</comment>
<dbReference type="Gene3D" id="1.20.1250.20">
    <property type="entry name" value="MFS general substrate transporter like domains"/>
    <property type="match status" value="1"/>
</dbReference>
<dbReference type="EMBL" id="DSIY01000062">
    <property type="protein sequence ID" value="HEG90372.1"/>
    <property type="molecule type" value="Genomic_DNA"/>
</dbReference>
<keyword evidence="4 7" id="KW-0812">Transmembrane</keyword>
<evidence type="ECO:0000259" key="8">
    <source>
        <dbReference type="PROSITE" id="PS50850"/>
    </source>
</evidence>
<keyword evidence="6 7" id="KW-0472">Membrane</keyword>
<accession>A0A831X6S2</accession>
<reference evidence="9" key="1">
    <citation type="journal article" date="2020" name="mSystems">
        <title>Genome- and Community-Level Interaction Insights into Carbon Utilization and Element Cycling Functions of Hydrothermarchaeota in Hydrothermal Sediment.</title>
        <authorList>
            <person name="Zhou Z."/>
            <person name="Liu Y."/>
            <person name="Xu W."/>
            <person name="Pan J."/>
            <person name="Luo Z.H."/>
            <person name="Li M."/>
        </authorList>
    </citation>
    <scope>NUCLEOTIDE SEQUENCE [LARGE SCALE GENOMIC DNA]</scope>
    <source>
        <strain evidence="9">SpSt-210</strain>
    </source>
</reference>
<evidence type="ECO:0000256" key="2">
    <source>
        <dbReference type="ARBA" id="ARBA00022448"/>
    </source>
</evidence>
<dbReference type="InterPro" id="IPR020846">
    <property type="entry name" value="MFS_dom"/>
</dbReference>
<feature type="transmembrane region" description="Helical" evidence="7">
    <location>
        <begin position="18"/>
        <end position="38"/>
    </location>
</feature>
<evidence type="ECO:0000256" key="7">
    <source>
        <dbReference type="SAM" id="Phobius"/>
    </source>
</evidence>
<dbReference type="PANTHER" id="PTHR23517:SF2">
    <property type="entry name" value="MULTIDRUG RESISTANCE PROTEIN MDTH"/>
    <property type="match status" value="1"/>
</dbReference>
<gene>
    <name evidence="9" type="ORF">ENP34_02875</name>
</gene>
<dbReference type="GO" id="GO:0022857">
    <property type="term" value="F:transmembrane transporter activity"/>
    <property type="evidence" value="ECO:0007669"/>
    <property type="project" value="InterPro"/>
</dbReference>
<sequence length="400" mass="42248">MARVRWSRPALQSPTARLFVAMLFNEGAIGLYVTLWPLYIATLGASPPQIGLVMGYAGLIRLLCLLPSGVLNDRIPPRRLILATRSLAVLGLALCGLAREWWQLLPATTVLGVGVLAFPALSNLIAGLSADSAQRTRNFTLVYTVAPSVAFLVTPALGGIIAQQLSLRATLLAAALLTAIAAAILVTIRPPANERPEGPPASYLAALRYRPVLLVSLMMLSTITFLTLGWTLAPNFLQDVHGLEFQTIGWLGSLGAGGSVLLSLVISRVRFFQPPFNGLALALSSVIGGFAVLLLGETLWAFAVAYVLRGGFLVAWSVFYAAYGEVTPAELRSRAFALAEILGSAGSTIAPFLAGWLYAIDPRLPLALGLLIALPLLAAALQLGRQFRPPAPAPVAAATD</sequence>
<feature type="transmembrane region" description="Helical" evidence="7">
    <location>
        <begin position="335"/>
        <end position="358"/>
    </location>
</feature>
<keyword evidence="3" id="KW-1003">Cell membrane</keyword>
<keyword evidence="5 7" id="KW-1133">Transmembrane helix</keyword>
<dbReference type="InterPro" id="IPR011701">
    <property type="entry name" value="MFS"/>
</dbReference>
<proteinExistence type="predicted"/>
<feature type="transmembrane region" description="Helical" evidence="7">
    <location>
        <begin position="50"/>
        <end position="68"/>
    </location>
</feature>